<reference evidence="1" key="1">
    <citation type="journal article" date="2020" name="mSystems">
        <title>Genome- and Community-Level Interaction Insights into Carbon Utilization and Element Cycling Functions of Hydrothermarchaeota in Hydrothermal Sediment.</title>
        <authorList>
            <person name="Zhou Z."/>
            <person name="Liu Y."/>
            <person name="Xu W."/>
            <person name="Pan J."/>
            <person name="Luo Z.H."/>
            <person name="Li M."/>
        </authorList>
    </citation>
    <scope>NUCLEOTIDE SEQUENCE [LARGE SCALE GENOMIC DNA]</scope>
    <source>
        <strain evidence="1">SpSt-125</strain>
    </source>
</reference>
<sequence>MLIGLTLQQILYFKRFLTVVATSILYTGVLNFASRVVTVTVPIYIIFATSVTETLPLTTTITTTIYADIAISVYYITTLTLANTNTTLYNRSCYWL</sequence>
<accession>A0A7J2U1J3</accession>
<organism evidence="1">
    <name type="scientific">Ignisphaera aggregans</name>
    <dbReference type="NCBI Taxonomy" id="334771"/>
    <lineage>
        <taxon>Archaea</taxon>
        <taxon>Thermoproteota</taxon>
        <taxon>Thermoprotei</taxon>
        <taxon>Desulfurococcales</taxon>
        <taxon>Desulfurococcaceae</taxon>
        <taxon>Ignisphaera</taxon>
    </lineage>
</organism>
<comment type="caution">
    <text evidence="1">The sequence shown here is derived from an EMBL/GenBank/DDBJ whole genome shotgun (WGS) entry which is preliminary data.</text>
</comment>
<dbReference type="EMBL" id="DSEU01000013">
    <property type="protein sequence ID" value="HEM66419.1"/>
    <property type="molecule type" value="Genomic_DNA"/>
</dbReference>
<protein>
    <submittedName>
        <fullName evidence="1">Uncharacterized protein</fullName>
    </submittedName>
</protein>
<proteinExistence type="predicted"/>
<evidence type="ECO:0000313" key="1">
    <source>
        <dbReference type="EMBL" id="HEM66419.1"/>
    </source>
</evidence>
<gene>
    <name evidence="1" type="ORF">ENO26_02445</name>
</gene>
<name>A0A7J2U1J3_9CREN</name>
<dbReference type="AlphaFoldDB" id="A0A7J2U1J3"/>